<dbReference type="GO" id="GO:0005787">
    <property type="term" value="C:signal peptidase complex"/>
    <property type="evidence" value="ECO:0007669"/>
    <property type="project" value="InterPro"/>
</dbReference>
<organism evidence="10 11">
    <name type="scientific">Anopheles albimanus</name>
    <name type="common">New world malaria mosquito</name>
    <dbReference type="NCBI Taxonomy" id="7167"/>
    <lineage>
        <taxon>Eukaryota</taxon>
        <taxon>Metazoa</taxon>
        <taxon>Ecdysozoa</taxon>
        <taxon>Arthropoda</taxon>
        <taxon>Hexapoda</taxon>
        <taxon>Insecta</taxon>
        <taxon>Pterygota</taxon>
        <taxon>Neoptera</taxon>
        <taxon>Endopterygota</taxon>
        <taxon>Diptera</taxon>
        <taxon>Nematocera</taxon>
        <taxon>Culicoidea</taxon>
        <taxon>Culicidae</taxon>
        <taxon>Anophelinae</taxon>
        <taxon>Anopheles</taxon>
    </lineage>
</organism>
<evidence type="ECO:0000313" key="11">
    <source>
        <dbReference type="Proteomes" id="UP000069272"/>
    </source>
</evidence>
<dbReference type="PANTHER" id="PTHR13202:SF0">
    <property type="entry name" value="SIGNAL PEPTIDASE COMPLEX SUBUNIT 1"/>
    <property type="match status" value="1"/>
</dbReference>
<evidence type="ECO:0000256" key="5">
    <source>
        <dbReference type="ARBA" id="ARBA00022824"/>
    </source>
</evidence>
<reference evidence="10 11" key="1">
    <citation type="journal article" date="2017" name="G3 (Bethesda)">
        <title>The Physical Genome Mapping of Anopheles albimanus Corrected Scaffold Misassemblies and Identified Interarm Rearrangements in Genus Anopheles.</title>
        <authorList>
            <person name="Artemov G.N."/>
            <person name="Peery A.N."/>
            <person name="Jiang X."/>
            <person name="Tu Z."/>
            <person name="Stegniy V.N."/>
            <person name="Sharakhova M.V."/>
            <person name="Sharakhov I.V."/>
        </authorList>
    </citation>
    <scope>NUCLEOTIDE SEQUENCE [LARGE SCALE GENOMIC DNA]</scope>
    <source>
        <strain evidence="10 11">ALBI9_A</strain>
    </source>
</reference>
<proteinExistence type="inferred from homology"/>
<evidence type="ECO:0000256" key="2">
    <source>
        <dbReference type="ARBA" id="ARBA00005245"/>
    </source>
</evidence>
<accession>A0A182F9K6</accession>
<name>A0A182F9K6_ANOAL</name>
<dbReference type="PANTHER" id="PTHR13202">
    <property type="entry name" value="MICROSOMAL SIGNAL PEPTIDASE 12 KDA SUBUNIT"/>
    <property type="match status" value="1"/>
</dbReference>
<dbReference type="Proteomes" id="UP000069272">
    <property type="component" value="Chromosome 2R"/>
</dbReference>
<dbReference type="VEuPathDB" id="VectorBase:AALB20_038379"/>
<keyword evidence="11" id="KW-1185">Reference proteome</keyword>
<comment type="similarity">
    <text evidence="2">Belongs to the SPCS1 family.</text>
</comment>
<dbReference type="EnsemblMetazoa" id="AALB003181-RA">
    <property type="protein sequence ID" value="AALB003181-PA"/>
    <property type="gene ID" value="AALB003181"/>
</dbReference>
<dbReference type="GO" id="GO:0006465">
    <property type="term" value="P:signal peptide processing"/>
    <property type="evidence" value="ECO:0007669"/>
    <property type="project" value="InterPro"/>
</dbReference>
<dbReference type="Pfam" id="PF06645">
    <property type="entry name" value="SPC12"/>
    <property type="match status" value="1"/>
</dbReference>
<dbReference type="STRING" id="7167.A0A182F9K6"/>
<evidence type="ECO:0000256" key="6">
    <source>
        <dbReference type="ARBA" id="ARBA00022989"/>
    </source>
</evidence>
<dbReference type="GO" id="GO:0045047">
    <property type="term" value="P:protein targeting to ER"/>
    <property type="evidence" value="ECO:0007669"/>
    <property type="project" value="TreeGrafter"/>
</dbReference>
<dbReference type="InterPro" id="IPR009542">
    <property type="entry name" value="Spc1/SPCS1"/>
</dbReference>
<sequence>VGGSSSDVFCCCTLGKKARSRKTENDLKMFDIATHMDFEGQGRAEKLSRIIITLFGGVGLIWGYIIQQFSQTVYILIAGVLLASILTIPPWPIYRKKPLNWQKARPDPQHQSQSSTDDTKKKKKN</sequence>
<keyword evidence="7" id="KW-0472">Membrane</keyword>
<evidence type="ECO:0000256" key="4">
    <source>
        <dbReference type="ARBA" id="ARBA00022692"/>
    </source>
</evidence>
<keyword evidence="6" id="KW-1133">Transmembrane helix</keyword>
<evidence type="ECO:0000256" key="8">
    <source>
        <dbReference type="ARBA" id="ARBA00032913"/>
    </source>
</evidence>
<protein>
    <recommendedName>
        <fullName evidence="3">Signal peptidase complex subunit 1</fullName>
    </recommendedName>
    <alternativeName>
        <fullName evidence="8">Microsomal signal peptidase 12 kDa subunit</fullName>
    </alternativeName>
</protein>
<evidence type="ECO:0000256" key="3">
    <source>
        <dbReference type="ARBA" id="ARBA00017059"/>
    </source>
</evidence>
<comment type="function">
    <text evidence="9">Component of the signal peptidase complex (SPC) which catalyzes the cleavage of N-terminal signal sequences from nascent proteins as they are translocated into the lumen of the endoplasmic reticulum. Dispensable for SPC enzymatic activity.</text>
</comment>
<keyword evidence="4" id="KW-0812">Transmembrane</keyword>
<evidence type="ECO:0000256" key="7">
    <source>
        <dbReference type="ARBA" id="ARBA00023136"/>
    </source>
</evidence>
<evidence type="ECO:0000256" key="1">
    <source>
        <dbReference type="ARBA" id="ARBA00004477"/>
    </source>
</evidence>
<dbReference type="AlphaFoldDB" id="A0A182F9K6"/>
<evidence type="ECO:0000313" key="10">
    <source>
        <dbReference type="EnsemblMetazoa" id="AALB003181-PA"/>
    </source>
</evidence>
<dbReference type="VEuPathDB" id="VectorBase:AALB003181"/>
<reference evidence="10" key="2">
    <citation type="submission" date="2022-08" db="UniProtKB">
        <authorList>
            <consortium name="EnsemblMetazoa"/>
        </authorList>
    </citation>
    <scope>IDENTIFICATION</scope>
    <source>
        <strain evidence="10">STECLA/ALBI9_A</strain>
    </source>
</reference>
<keyword evidence="5" id="KW-0256">Endoplasmic reticulum</keyword>
<evidence type="ECO:0000256" key="9">
    <source>
        <dbReference type="ARBA" id="ARBA00045204"/>
    </source>
</evidence>
<comment type="subcellular location">
    <subcellularLocation>
        <location evidence="1">Endoplasmic reticulum membrane</location>
        <topology evidence="1">Multi-pass membrane protein</topology>
    </subcellularLocation>
</comment>